<protein>
    <recommendedName>
        <fullName evidence="4">Glycosyltransferase RgtA/B/C/D-like domain-containing protein</fullName>
    </recommendedName>
</protein>
<feature type="transmembrane region" description="Helical" evidence="1">
    <location>
        <begin position="117"/>
        <end position="135"/>
    </location>
</feature>
<comment type="caution">
    <text evidence="2">The sequence shown here is derived from an EMBL/GenBank/DDBJ whole genome shotgun (WGS) entry which is preliminary data.</text>
</comment>
<dbReference type="RefSeq" id="WP_057862079.1">
    <property type="nucleotide sequence ID" value="NZ_LLYB01000122.1"/>
</dbReference>
<evidence type="ECO:0000256" key="1">
    <source>
        <dbReference type="SAM" id="Phobius"/>
    </source>
</evidence>
<gene>
    <name evidence="2" type="ORF">CQ14_31510</name>
</gene>
<feature type="transmembrane region" description="Helical" evidence="1">
    <location>
        <begin position="216"/>
        <end position="232"/>
    </location>
</feature>
<feature type="transmembrane region" description="Helical" evidence="1">
    <location>
        <begin position="171"/>
        <end position="187"/>
    </location>
</feature>
<keyword evidence="1" id="KW-0812">Transmembrane</keyword>
<keyword evidence="1" id="KW-1133">Transmembrane helix</keyword>
<feature type="transmembrane region" description="Helical" evidence="1">
    <location>
        <begin position="283"/>
        <end position="307"/>
    </location>
</feature>
<organism evidence="2 3">
    <name type="scientific">Bradyrhizobium lablabi</name>
    <dbReference type="NCBI Taxonomy" id="722472"/>
    <lineage>
        <taxon>Bacteria</taxon>
        <taxon>Pseudomonadati</taxon>
        <taxon>Pseudomonadota</taxon>
        <taxon>Alphaproteobacteria</taxon>
        <taxon>Hyphomicrobiales</taxon>
        <taxon>Nitrobacteraceae</taxon>
        <taxon>Bradyrhizobium</taxon>
    </lineage>
</organism>
<dbReference type="AlphaFoldDB" id="A0A0R3MBK9"/>
<evidence type="ECO:0000313" key="3">
    <source>
        <dbReference type="Proteomes" id="UP000051660"/>
    </source>
</evidence>
<proteinExistence type="predicted"/>
<feature type="transmembrane region" description="Helical" evidence="1">
    <location>
        <begin position="142"/>
        <end position="159"/>
    </location>
</feature>
<feature type="transmembrane region" description="Helical" evidence="1">
    <location>
        <begin position="343"/>
        <end position="361"/>
    </location>
</feature>
<name>A0A0R3MBK9_9BRAD</name>
<sequence length="380" mass="41711">MKIFRLLCGIGLLAVLASNVWTMSRWSESRGVYDDVCYLRQAHLFQKHGLGGIDTNIIFDDDDYLKNKLKAIGYAEWNVVARIPCHTFIPAADKYVMQYPPGTGFALALFREGFQVIPLYLLANATILAFALLALFRARDQASLALAAIFGFAALYLMINPSKASYSVPPTMMVCAAAGFLTARYFVEGLQRKLLLIALVGLLIGLSVNFRLPNLLLAAGYCFYLAGAFLLARSRETFLQGASFGIAFLIGMAPTLIANAINAGSPFSTTYGGVDVAPPELNAGVLLSYLVDVQFTLLAISAAWTAWLWRFDQGRCRQIALLVAVNLAVNLIFFMTHPIFTPYYIIPIEMISLWTLLFATLDLRGERAADRAAFPQPASA</sequence>
<keyword evidence="1" id="KW-0472">Membrane</keyword>
<feature type="transmembrane region" description="Helical" evidence="1">
    <location>
        <begin position="194"/>
        <end position="210"/>
    </location>
</feature>
<evidence type="ECO:0000313" key="2">
    <source>
        <dbReference type="EMBL" id="KRR17449.1"/>
    </source>
</evidence>
<dbReference type="EMBL" id="LLYB01000122">
    <property type="protein sequence ID" value="KRR17449.1"/>
    <property type="molecule type" value="Genomic_DNA"/>
</dbReference>
<feature type="transmembrane region" description="Helical" evidence="1">
    <location>
        <begin position="244"/>
        <end position="263"/>
    </location>
</feature>
<evidence type="ECO:0008006" key="4">
    <source>
        <dbReference type="Google" id="ProtNLM"/>
    </source>
</evidence>
<reference evidence="2 3" key="1">
    <citation type="submission" date="2014-03" db="EMBL/GenBank/DDBJ databases">
        <title>Bradyrhizobium valentinum sp. nov., isolated from effective nodules of Lupinus mariae-josephae, a lupine endemic of basic-lime soils in Eastern Spain.</title>
        <authorList>
            <person name="Duran D."/>
            <person name="Rey L."/>
            <person name="Navarro A."/>
            <person name="Busquets A."/>
            <person name="Imperial J."/>
            <person name="Ruiz-Argueso T."/>
        </authorList>
    </citation>
    <scope>NUCLEOTIDE SEQUENCE [LARGE SCALE GENOMIC DNA]</scope>
    <source>
        <strain evidence="2 3">CCBAU 23086</strain>
    </source>
</reference>
<feature type="transmembrane region" description="Helical" evidence="1">
    <location>
        <begin position="319"/>
        <end position="337"/>
    </location>
</feature>
<accession>A0A0R3MBK9</accession>
<dbReference type="Proteomes" id="UP000051660">
    <property type="component" value="Unassembled WGS sequence"/>
</dbReference>
<dbReference type="OrthoDB" id="8253113at2"/>